<dbReference type="OrthoDB" id="205662at2759"/>
<gene>
    <name evidence="1" type="ORF">ASIM_LOCUS4209</name>
</gene>
<sequence>MAQINILAKLPKDFFELLGSSKWKDRKEALEKLLSELDIVGPCARLDQSANYGELMGELKQVSAFLKLLDFH</sequence>
<keyword evidence="2" id="KW-1185">Reference proteome</keyword>
<dbReference type="InterPro" id="IPR011989">
    <property type="entry name" value="ARM-like"/>
</dbReference>
<evidence type="ECO:0000313" key="2">
    <source>
        <dbReference type="Proteomes" id="UP000267096"/>
    </source>
</evidence>
<organism evidence="3">
    <name type="scientific">Anisakis simplex</name>
    <name type="common">Herring worm</name>
    <dbReference type="NCBI Taxonomy" id="6269"/>
    <lineage>
        <taxon>Eukaryota</taxon>
        <taxon>Metazoa</taxon>
        <taxon>Ecdysozoa</taxon>
        <taxon>Nematoda</taxon>
        <taxon>Chromadorea</taxon>
        <taxon>Rhabditida</taxon>
        <taxon>Spirurina</taxon>
        <taxon>Ascaridomorpha</taxon>
        <taxon>Ascaridoidea</taxon>
        <taxon>Anisakidae</taxon>
        <taxon>Anisakis</taxon>
        <taxon>Anisakis simplex complex</taxon>
    </lineage>
</organism>
<dbReference type="Proteomes" id="UP000267096">
    <property type="component" value="Unassembled WGS sequence"/>
</dbReference>
<evidence type="ECO:0000313" key="3">
    <source>
        <dbReference type="WBParaSite" id="ASIM_0000439501-mRNA-1"/>
    </source>
</evidence>
<dbReference type="WBParaSite" id="ASIM_0000439501-mRNA-1">
    <property type="protein sequence ID" value="ASIM_0000439501-mRNA-1"/>
    <property type="gene ID" value="ASIM_0000439501"/>
</dbReference>
<reference evidence="1 2" key="2">
    <citation type="submission" date="2018-11" db="EMBL/GenBank/DDBJ databases">
        <authorList>
            <consortium name="Pathogen Informatics"/>
        </authorList>
    </citation>
    <scope>NUCLEOTIDE SEQUENCE [LARGE SCALE GENOMIC DNA]</scope>
</reference>
<dbReference type="AlphaFoldDB" id="A0A0M3J9X6"/>
<protein>
    <submittedName>
        <fullName evidence="3">Type II toxin-antitoxin system RelE/ParE family toxin</fullName>
    </submittedName>
</protein>
<name>A0A0M3J9X6_ANISI</name>
<accession>A0A0M3J9X6</accession>
<evidence type="ECO:0000313" key="1">
    <source>
        <dbReference type="EMBL" id="VDK23357.1"/>
    </source>
</evidence>
<reference evidence="3" key="1">
    <citation type="submission" date="2017-02" db="UniProtKB">
        <authorList>
            <consortium name="WormBaseParasite"/>
        </authorList>
    </citation>
    <scope>IDENTIFICATION</scope>
</reference>
<dbReference type="Gene3D" id="1.25.10.10">
    <property type="entry name" value="Leucine-rich Repeat Variant"/>
    <property type="match status" value="1"/>
</dbReference>
<proteinExistence type="predicted"/>
<dbReference type="EMBL" id="UYRR01007160">
    <property type="protein sequence ID" value="VDK23357.1"/>
    <property type="molecule type" value="Genomic_DNA"/>
</dbReference>